<comment type="catalytic activity">
    <reaction evidence="9">
        <text>a 1,2-diacyl-sn-glycerol + UDP-alpha-D-glucose = a 1,2-diacyl-3-O-(beta-D-glucopyranosyl)-sn-glycerol + UDP + H(+)</text>
        <dbReference type="Rhea" id="RHEA:17285"/>
        <dbReference type="ChEBI" id="CHEBI:15378"/>
        <dbReference type="ChEBI" id="CHEBI:17815"/>
        <dbReference type="ChEBI" id="CHEBI:58223"/>
        <dbReference type="ChEBI" id="CHEBI:58885"/>
        <dbReference type="ChEBI" id="CHEBI:75799"/>
        <dbReference type="EC" id="2.4.1.336"/>
    </reaction>
</comment>
<dbReference type="SUPFAM" id="SSF53448">
    <property type="entry name" value="Nucleotide-diphospho-sugar transferases"/>
    <property type="match status" value="1"/>
</dbReference>
<accession>A0A1T5LS53</accession>
<dbReference type="EC" id="2.4.1.336" evidence="10"/>
<keyword evidence="6" id="KW-0460">Magnesium</keyword>
<feature type="transmembrane region" description="Helical" evidence="14">
    <location>
        <begin position="96"/>
        <end position="115"/>
    </location>
</feature>
<evidence type="ECO:0000256" key="2">
    <source>
        <dbReference type="ARBA" id="ARBA00006739"/>
    </source>
</evidence>
<gene>
    <name evidence="15" type="ORF">SAMN04324258_3859</name>
</gene>
<feature type="transmembrane region" description="Helical" evidence="14">
    <location>
        <begin position="476"/>
        <end position="496"/>
    </location>
</feature>
<evidence type="ECO:0000256" key="13">
    <source>
        <dbReference type="SAM" id="MobiDB-lite"/>
    </source>
</evidence>
<evidence type="ECO:0000256" key="4">
    <source>
        <dbReference type="ARBA" id="ARBA00022679"/>
    </source>
</evidence>
<feature type="transmembrane region" description="Helical" evidence="14">
    <location>
        <begin position="550"/>
        <end position="573"/>
    </location>
</feature>
<dbReference type="GO" id="GO:0016758">
    <property type="term" value="F:hexosyltransferase activity"/>
    <property type="evidence" value="ECO:0007669"/>
    <property type="project" value="TreeGrafter"/>
</dbReference>
<keyword evidence="3" id="KW-0328">Glycosyltransferase</keyword>
<dbReference type="Pfam" id="PF13641">
    <property type="entry name" value="Glyco_tranf_2_3"/>
    <property type="match status" value="1"/>
</dbReference>
<dbReference type="Gene3D" id="3.90.550.10">
    <property type="entry name" value="Spore Coat Polysaccharide Biosynthesis Protein SpsA, Chain A"/>
    <property type="match status" value="1"/>
</dbReference>
<organism evidence="15 16">
    <name type="scientific">Krasilnikoviella flava</name>
    <dbReference type="NCBI Taxonomy" id="526729"/>
    <lineage>
        <taxon>Bacteria</taxon>
        <taxon>Bacillati</taxon>
        <taxon>Actinomycetota</taxon>
        <taxon>Actinomycetes</taxon>
        <taxon>Micrococcales</taxon>
        <taxon>Promicromonosporaceae</taxon>
        <taxon>Krasilnikoviella</taxon>
    </lineage>
</organism>
<sequence length="786" mass="84247">MPVLSLTGLILVVSVALLLPTTGLVLVTGRRRRRRHAEPRPAATVVGVAAGLALAGCALALLLGAPLARAALAAAVVGGSLLVWWPVGRSWAVRGIAAWSMSVLASVSFLVYTATWTLTAEISPASVVASGVLWLVEAFVVLIGLGHLWEFVDVLTRRQWPASVDPRHVAPGTARPFVSLHVPTHDEPPDMVIATLRQLLRQRYDAYEILVIDNNTTDPALWRPVEEFCAAHDRITFLHVENLEGFKSGALNLALRHTDPRADLIGIIDADYLVEPDFLADCAPMFADPGLSFLQTPQDYRDWDVSAYFRRLYYSYSYFFDVSQASRNERNGAIFGGTMGLIRRAALEGQGGWDEWCITEDAELSLRLLRAGGRGVHIDRSYGRGVMPLTFEALKRQRFRWCFGGIQILRMHWRSLLPGRSTARNQLTLAQRWAYLVGGLQWFGDVASVIFTGFLLLGAADAVLGTGTVVRRLSDLLVLCTVVLVLLGLSRAVVLARRSSGARWRDALGAFGLWVALGWVVASASVRGLFAREGVFLRTPKQRGDLSTEYALRANLTELLIGTVALAVGAVAIAQGTTSAVAVGVLLALQGVGFLLAPYNSIAALRSHLPEDLARRRRRGLASWETAWWGGAVAVGAAMAAVIVVTVWPTSLPERPSVPSALEAARVPDDQSLPHTETTEPHDPDPTDDPASTPDDGGTGDDVVPASDGGTTGPTDTPTPSDEPTPTPSPTATDGPGNSTTPTTQPAQAPEPTRASQPTPSNRPTDPQDSRDTPSAKPTAPPGKGA</sequence>
<protein>
    <recommendedName>
        <fullName evidence="11">Beta-monoglucosyldiacylglycerol synthase</fullName>
        <ecNumber evidence="10">2.4.1.336</ecNumber>
    </recommendedName>
    <alternativeName>
        <fullName evidence="12">UDP-glucose:1,2-diacylglycerol 3-beta-D-glucosyltransferase</fullName>
    </alternativeName>
</protein>
<comment type="similarity">
    <text evidence="2">Belongs to the glycosyltransferase 2 family.</text>
</comment>
<evidence type="ECO:0000256" key="5">
    <source>
        <dbReference type="ARBA" id="ARBA00022692"/>
    </source>
</evidence>
<feature type="region of interest" description="Disordered" evidence="13">
    <location>
        <begin position="667"/>
        <end position="786"/>
    </location>
</feature>
<keyword evidence="4 15" id="KW-0808">Transferase</keyword>
<feature type="transmembrane region" description="Helical" evidence="14">
    <location>
        <begin position="627"/>
        <end position="648"/>
    </location>
</feature>
<evidence type="ECO:0000256" key="6">
    <source>
        <dbReference type="ARBA" id="ARBA00022842"/>
    </source>
</evidence>
<feature type="compositionally biased region" description="Polar residues" evidence="13">
    <location>
        <begin position="754"/>
        <end position="765"/>
    </location>
</feature>
<keyword evidence="8 14" id="KW-0472">Membrane</keyword>
<evidence type="ECO:0000256" key="11">
    <source>
        <dbReference type="ARBA" id="ARBA00068721"/>
    </source>
</evidence>
<evidence type="ECO:0000256" key="7">
    <source>
        <dbReference type="ARBA" id="ARBA00022989"/>
    </source>
</evidence>
<dbReference type="Proteomes" id="UP000189777">
    <property type="component" value="Unassembled WGS sequence"/>
</dbReference>
<evidence type="ECO:0000256" key="14">
    <source>
        <dbReference type="SAM" id="Phobius"/>
    </source>
</evidence>
<feature type="compositionally biased region" description="Low complexity" evidence="13">
    <location>
        <begin position="730"/>
        <end position="753"/>
    </location>
</feature>
<evidence type="ECO:0000313" key="15">
    <source>
        <dbReference type="EMBL" id="SKC78827.1"/>
    </source>
</evidence>
<dbReference type="InterPro" id="IPR029044">
    <property type="entry name" value="Nucleotide-diphossugar_trans"/>
</dbReference>
<evidence type="ECO:0000256" key="12">
    <source>
        <dbReference type="ARBA" id="ARBA00078564"/>
    </source>
</evidence>
<evidence type="ECO:0000256" key="10">
    <source>
        <dbReference type="ARBA" id="ARBA00066964"/>
    </source>
</evidence>
<dbReference type="AlphaFoldDB" id="A0A1T5LS53"/>
<keyword evidence="5 14" id="KW-0812">Transmembrane</keyword>
<name>A0A1T5LS53_9MICO</name>
<dbReference type="EMBL" id="FUZQ01000007">
    <property type="protein sequence ID" value="SKC78827.1"/>
    <property type="molecule type" value="Genomic_DNA"/>
</dbReference>
<feature type="transmembrane region" description="Helical" evidence="14">
    <location>
        <begin position="67"/>
        <end position="84"/>
    </location>
</feature>
<keyword evidence="7 14" id="KW-1133">Transmembrane helix</keyword>
<proteinExistence type="inferred from homology"/>
<dbReference type="FunFam" id="3.90.550.10:FF:000164">
    <property type="entry name" value="Beta-(1-3)-glucosyl transferase"/>
    <property type="match status" value="1"/>
</dbReference>
<evidence type="ECO:0000313" key="16">
    <source>
        <dbReference type="Proteomes" id="UP000189777"/>
    </source>
</evidence>
<evidence type="ECO:0000256" key="3">
    <source>
        <dbReference type="ARBA" id="ARBA00022676"/>
    </source>
</evidence>
<dbReference type="PANTHER" id="PTHR43867:SF4">
    <property type="entry name" value="BETA-(1-3)-GLUCOSYL TRANSFERASE"/>
    <property type="match status" value="1"/>
</dbReference>
<feature type="transmembrane region" description="Helical" evidence="14">
    <location>
        <begin position="41"/>
        <end position="61"/>
    </location>
</feature>
<dbReference type="PANTHER" id="PTHR43867">
    <property type="entry name" value="CELLULOSE SYNTHASE CATALYTIC SUBUNIT A [UDP-FORMING]"/>
    <property type="match status" value="1"/>
</dbReference>
<feature type="transmembrane region" description="Helical" evidence="14">
    <location>
        <begin position="6"/>
        <end position="29"/>
    </location>
</feature>
<comment type="subcellular location">
    <subcellularLocation>
        <location evidence="1">Membrane</location>
        <topology evidence="1">Multi-pass membrane protein</topology>
    </subcellularLocation>
</comment>
<dbReference type="InterPro" id="IPR050321">
    <property type="entry name" value="Glycosyltr_2/OpgH_subfam"/>
</dbReference>
<feature type="compositionally biased region" description="Low complexity" evidence="13">
    <location>
        <begin position="689"/>
        <end position="720"/>
    </location>
</feature>
<evidence type="ECO:0000256" key="1">
    <source>
        <dbReference type="ARBA" id="ARBA00004141"/>
    </source>
</evidence>
<feature type="transmembrane region" description="Helical" evidence="14">
    <location>
        <begin position="127"/>
        <end position="149"/>
    </location>
</feature>
<dbReference type="GO" id="GO:0005886">
    <property type="term" value="C:plasma membrane"/>
    <property type="evidence" value="ECO:0007669"/>
    <property type="project" value="TreeGrafter"/>
</dbReference>
<feature type="transmembrane region" description="Helical" evidence="14">
    <location>
        <begin position="508"/>
        <end position="530"/>
    </location>
</feature>
<keyword evidence="16" id="KW-1185">Reference proteome</keyword>
<dbReference type="STRING" id="526729.SAMN04324258_3859"/>
<evidence type="ECO:0000256" key="8">
    <source>
        <dbReference type="ARBA" id="ARBA00023136"/>
    </source>
</evidence>
<reference evidence="15 16" key="1">
    <citation type="submission" date="2017-02" db="EMBL/GenBank/DDBJ databases">
        <authorList>
            <person name="Peterson S.W."/>
        </authorList>
    </citation>
    <scope>NUCLEOTIDE SEQUENCE [LARGE SCALE GENOMIC DNA]</scope>
    <source>
        <strain evidence="15 16">DSM 21481</strain>
    </source>
</reference>
<feature type="transmembrane region" description="Helical" evidence="14">
    <location>
        <begin position="580"/>
        <end position="599"/>
    </location>
</feature>
<evidence type="ECO:0000256" key="9">
    <source>
        <dbReference type="ARBA" id="ARBA00053004"/>
    </source>
</evidence>